<keyword evidence="4 5" id="KW-0472">Membrane</keyword>
<keyword evidence="8" id="KW-1185">Reference proteome</keyword>
<dbReference type="GO" id="GO:0005254">
    <property type="term" value="F:chloride channel activity"/>
    <property type="evidence" value="ECO:0007669"/>
    <property type="project" value="TreeGrafter"/>
</dbReference>
<evidence type="ECO:0000256" key="2">
    <source>
        <dbReference type="ARBA" id="ARBA00022692"/>
    </source>
</evidence>
<feature type="transmembrane region" description="Helical" evidence="5">
    <location>
        <begin position="510"/>
        <end position="531"/>
    </location>
</feature>
<evidence type="ECO:0000256" key="5">
    <source>
        <dbReference type="SAM" id="Phobius"/>
    </source>
</evidence>
<feature type="domain" description="Anoctamin transmembrane" evidence="6">
    <location>
        <begin position="317"/>
        <end position="795"/>
    </location>
</feature>
<dbReference type="PANTHER" id="PTHR12308:SF73">
    <property type="entry name" value="ANOCTAMIN"/>
    <property type="match status" value="1"/>
</dbReference>
<dbReference type="PANTHER" id="PTHR12308">
    <property type="entry name" value="ANOCTAMIN"/>
    <property type="match status" value="1"/>
</dbReference>
<evidence type="ECO:0000313" key="8">
    <source>
        <dbReference type="Proteomes" id="UP000023152"/>
    </source>
</evidence>
<feature type="transmembrane region" description="Helical" evidence="5">
    <location>
        <begin position="715"/>
        <end position="740"/>
    </location>
</feature>
<feature type="transmembrane region" description="Helical" evidence="5">
    <location>
        <begin position="364"/>
        <end position="383"/>
    </location>
</feature>
<dbReference type="AlphaFoldDB" id="X6NJG0"/>
<dbReference type="GO" id="GO:0016020">
    <property type="term" value="C:membrane"/>
    <property type="evidence" value="ECO:0007669"/>
    <property type="project" value="UniProtKB-SubCell"/>
</dbReference>
<evidence type="ECO:0000259" key="6">
    <source>
        <dbReference type="Pfam" id="PF04547"/>
    </source>
</evidence>
<feature type="transmembrane region" description="Helical" evidence="5">
    <location>
        <begin position="760"/>
        <end position="776"/>
    </location>
</feature>
<sequence length="858" mass="98970">MAEDFGGDHNASGNKGERFVKDLMAQNVSIPPDVLSKVFNVPLEEIEKIEKDLRNAKMVKGNPLTWDYVLAFRTGEQDKMIKPKNKEKANRPLNSGYESEWENGMTERKYFLQIILQTQRELEGAFLSTRLFKFRKKEKNFTSEDEKFIFMLVGMTEDNIKRWADHRDTDLEIEPVAACREGRRREFPLALRTRLDEQDDPAKCTLPLENWHAMYCQYNPRAEKSIYRQYPRLPDDSNSPKTFFDEKTRLRIIYETMIEDKGEGGAEIEIQAHITSAKHPLVACFPLHDSKQLDSLEEKWIKNREIRNCMTVPLEEIKNYFGEPTAFYYGFMMFYLRWLIWPTIIGVIFFIAQLGYGQVDVPGLFVMALFIIFWCVAFVDFWIRQESRYRLLWGMTKFETKAVARPEFKGEWQHDRVSGLWIEDYSFIYRLIKGSFVFSGLGVWMAGCVVSAIYVLLLRDANPEDLGLKIGLGITNGAMISFFDYVYQFVSIYGNKWENHRTEQDFQDALISKSFIFKFFNSFSSLFYLTFIRPYVKGTAYYVQHYSTICGECKDSDTNIPSCSTTELDYSCCYSSGSFCTKTHVENQINSQVLSDLRLQLASLFVTAIVIQNFLEVFIPFFKGKLAAKRDERNAQQRGEALKDKSEAERQMSLAENRNTIDDMSEMVVQFGYITMFVIALPITPLLALINNIIELRVDGYKIIRESQRPHPNGSYGLGAWNGVLGFFSIVAVGTNVALITWRTRLVPVLLNNTDPTFKWVFFTFISILLGLLVAAEKWAIPDTPIEVTQGIERQRLIENILVLGARIDKDDDEPPKKDGEEVSEFAFDPTKDFIDVTQLPQVPLGDLTQLEEKPSGP</sequence>
<organism evidence="7 8">
    <name type="scientific">Reticulomyxa filosa</name>
    <dbReference type="NCBI Taxonomy" id="46433"/>
    <lineage>
        <taxon>Eukaryota</taxon>
        <taxon>Sar</taxon>
        <taxon>Rhizaria</taxon>
        <taxon>Retaria</taxon>
        <taxon>Foraminifera</taxon>
        <taxon>Monothalamids</taxon>
        <taxon>Reticulomyxidae</taxon>
        <taxon>Reticulomyxa</taxon>
    </lineage>
</organism>
<proteinExistence type="predicted"/>
<reference evidence="7 8" key="1">
    <citation type="journal article" date="2013" name="Curr. Biol.">
        <title>The Genome of the Foraminiferan Reticulomyxa filosa.</title>
        <authorList>
            <person name="Glockner G."/>
            <person name="Hulsmann N."/>
            <person name="Schleicher M."/>
            <person name="Noegel A.A."/>
            <person name="Eichinger L."/>
            <person name="Gallinger C."/>
            <person name="Pawlowski J."/>
            <person name="Sierra R."/>
            <person name="Euteneuer U."/>
            <person name="Pillet L."/>
            <person name="Moustafa A."/>
            <person name="Platzer M."/>
            <person name="Groth M."/>
            <person name="Szafranski K."/>
            <person name="Schliwa M."/>
        </authorList>
    </citation>
    <scope>NUCLEOTIDE SEQUENCE [LARGE SCALE GENOMIC DNA]</scope>
</reference>
<keyword evidence="2 5" id="KW-0812">Transmembrane</keyword>
<evidence type="ECO:0000313" key="7">
    <source>
        <dbReference type="EMBL" id="ETO25487.1"/>
    </source>
</evidence>
<keyword evidence="3 5" id="KW-1133">Transmembrane helix</keyword>
<feature type="transmembrane region" description="Helical" evidence="5">
    <location>
        <begin position="671"/>
        <end position="694"/>
    </location>
</feature>
<comment type="caution">
    <text evidence="7">The sequence shown here is derived from an EMBL/GenBank/DDBJ whole genome shotgun (WGS) entry which is preliminary data.</text>
</comment>
<dbReference type="OrthoDB" id="18915at2759"/>
<feature type="transmembrane region" description="Helical" evidence="5">
    <location>
        <begin position="326"/>
        <end position="352"/>
    </location>
</feature>
<feature type="transmembrane region" description="Helical" evidence="5">
    <location>
        <begin position="601"/>
        <end position="622"/>
    </location>
</feature>
<dbReference type="OMA" id="LENWHAM"/>
<evidence type="ECO:0000256" key="1">
    <source>
        <dbReference type="ARBA" id="ARBA00004141"/>
    </source>
</evidence>
<feature type="transmembrane region" description="Helical" evidence="5">
    <location>
        <begin position="436"/>
        <end position="458"/>
    </location>
</feature>
<dbReference type="Proteomes" id="UP000023152">
    <property type="component" value="Unassembled WGS sequence"/>
</dbReference>
<accession>X6NJG0</accession>
<dbReference type="InterPro" id="IPR007632">
    <property type="entry name" value="Anoctamin"/>
</dbReference>
<name>X6NJG0_RETFI</name>
<comment type="subcellular location">
    <subcellularLocation>
        <location evidence="1">Membrane</location>
        <topology evidence="1">Multi-pass membrane protein</topology>
    </subcellularLocation>
</comment>
<gene>
    <name evidence="7" type="ORF">RFI_11648</name>
</gene>
<evidence type="ECO:0000256" key="3">
    <source>
        <dbReference type="ARBA" id="ARBA00022989"/>
    </source>
</evidence>
<dbReference type="EMBL" id="ASPP01008495">
    <property type="protein sequence ID" value="ETO25487.1"/>
    <property type="molecule type" value="Genomic_DNA"/>
</dbReference>
<protein>
    <recommendedName>
        <fullName evidence="6">Anoctamin transmembrane domain-containing protein</fullName>
    </recommendedName>
</protein>
<feature type="transmembrane region" description="Helical" evidence="5">
    <location>
        <begin position="470"/>
        <end position="490"/>
    </location>
</feature>
<dbReference type="Pfam" id="PF04547">
    <property type="entry name" value="Anoctamin"/>
    <property type="match status" value="1"/>
</dbReference>
<dbReference type="InterPro" id="IPR049452">
    <property type="entry name" value="Anoctamin_TM"/>
</dbReference>
<evidence type="ECO:0000256" key="4">
    <source>
        <dbReference type="ARBA" id="ARBA00023136"/>
    </source>
</evidence>